<dbReference type="GO" id="GO:0004527">
    <property type="term" value="F:exonuclease activity"/>
    <property type="evidence" value="ECO:0007669"/>
    <property type="project" value="UniProtKB-KW"/>
</dbReference>
<evidence type="ECO:0000256" key="7">
    <source>
        <dbReference type="ARBA" id="ARBA00034808"/>
    </source>
</evidence>
<keyword evidence="1 9" id="KW-0547">Nucleotide-binding</keyword>
<evidence type="ECO:0000256" key="6">
    <source>
        <dbReference type="ARBA" id="ARBA00034617"/>
    </source>
</evidence>
<dbReference type="SUPFAM" id="SSF109604">
    <property type="entry name" value="HD-domain/PDEase-like"/>
    <property type="match status" value="1"/>
</dbReference>
<keyword evidence="12" id="KW-1185">Reference proteome</keyword>
<evidence type="ECO:0000256" key="9">
    <source>
        <dbReference type="PROSITE-ProRule" id="PRU00560"/>
    </source>
</evidence>
<comment type="catalytic activity">
    <reaction evidence="8">
        <text>ATP + H2O = ADP + phosphate + H(+)</text>
        <dbReference type="Rhea" id="RHEA:13065"/>
        <dbReference type="ChEBI" id="CHEBI:15377"/>
        <dbReference type="ChEBI" id="CHEBI:15378"/>
        <dbReference type="ChEBI" id="CHEBI:30616"/>
        <dbReference type="ChEBI" id="CHEBI:43474"/>
        <dbReference type="ChEBI" id="CHEBI:456216"/>
        <dbReference type="EC" id="5.6.2.4"/>
    </reaction>
</comment>
<dbReference type="Gene3D" id="3.40.50.300">
    <property type="entry name" value="P-loop containing nucleotide triphosphate hydrolases"/>
    <property type="match status" value="2"/>
</dbReference>
<comment type="caution">
    <text evidence="11">The sequence shown here is derived from an EMBL/GenBank/DDBJ whole genome shotgun (WGS) entry which is preliminary data.</text>
</comment>
<proteinExistence type="predicted"/>
<keyword evidence="3 9" id="KW-0347">Helicase</keyword>
<reference evidence="12" key="1">
    <citation type="journal article" date="2019" name="Int. J. Syst. Evol. Microbiol.">
        <title>The Global Catalogue of Microorganisms (GCM) 10K type strain sequencing project: providing services to taxonomists for standard genome sequencing and annotation.</title>
        <authorList>
            <consortium name="The Broad Institute Genomics Platform"/>
            <consortium name="The Broad Institute Genome Sequencing Center for Infectious Disease"/>
            <person name="Wu L."/>
            <person name="Ma J."/>
        </authorList>
    </citation>
    <scope>NUCLEOTIDE SEQUENCE [LARGE SCALE GENOMIC DNA]</scope>
    <source>
        <strain evidence="12">KCTC 42984</strain>
    </source>
</reference>
<keyword evidence="4 9" id="KW-0067">ATP-binding</keyword>
<evidence type="ECO:0000256" key="2">
    <source>
        <dbReference type="ARBA" id="ARBA00022801"/>
    </source>
</evidence>
<evidence type="ECO:0000313" key="12">
    <source>
        <dbReference type="Proteomes" id="UP001595604"/>
    </source>
</evidence>
<dbReference type="SUPFAM" id="SSF52540">
    <property type="entry name" value="P-loop containing nucleoside triphosphate hydrolases"/>
    <property type="match status" value="1"/>
</dbReference>
<evidence type="ECO:0000256" key="1">
    <source>
        <dbReference type="ARBA" id="ARBA00022741"/>
    </source>
</evidence>
<protein>
    <recommendedName>
        <fullName evidence="7">DNA 3'-5' helicase</fullName>
        <ecNumber evidence="7">5.6.2.4</ecNumber>
    </recommendedName>
</protein>
<dbReference type="InterPro" id="IPR027417">
    <property type="entry name" value="P-loop_NTPase"/>
</dbReference>
<dbReference type="Proteomes" id="UP001595604">
    <property type="component" value="Unassembled WGS sequence"/>
</dbReference>
<dbReference type="Gene3D" id="1.10.3210.10">
    <property type="entry name" value="Hypothetical protein af1432"/>
    <property type="match status" value="1"/>
</dbReference>
<accession>A0ABV7IWL4</accession>
<evidence type="ECO:0000256" key="4">
    <source>
        <dbReference type="ARBA" id="ARBA00022840"/>
    </source>
</evidence>
<name>A0ABV7IWL4_9SPHN</name>
<evidence type="ECO:0000313" key="11">
    <source>
        <dbReference type="EMBL" id="MFC3174996.1"/>
    </source>
</evidence>
<dbReference type="EMBL" id="JBHRTQ010000010">
    <property type="protein sequence ID" value="MFC3174996.1"/>
    <property type="molecule type" value="Genomic_DNA"/>
</dbReference>
<sequence length="823" mass="88667">MTHLTDRFEQALAWANALHRDQRRKGTAIPYVAHLLGVAAIALEIGADEDQAIAALLHDAVEDQGGLPTLEETASGPSAVHRSDRVFRSASPGANESLDPAAHTGSGAGIALGRPDVSLAADCGMNLLWASTFTDALTKLTQAEAGAATQAALRLAGDPKGNGLSLHRVESAPGFWTARVSRDVRLVLHKAGERTLFAYVGHHDEAYRWAERRRLIQHERTGSMQFVEVDDFGGLDDEFGLVRPTCRGMEQPPPGETPLLGADLPDEPFAELSDDRLLDVGVPRDWLERVRAAASTEVDELFGHLPAEAAEALLDFATGGRLEDHVAPRAEPGADPFAHPDSQRRFRVLDNLEELRAALAQPFEKWAVFLHPAQRVLAERAWTGPARVTGSAGTGKTIVALHRAVHIARADPSARVLLTTFSKPLATALVAKRDVLTEAEPALRERIVVRPLDQAAGELFAAVFGQPNRATESQVRAAIADAREAGLGGALAPGFLFEEWDEVVDAWNVADGEAYAAVPRIGRKTRLGPAQREAAWSVFAFVRERLKARGLVTWAQLYARLAEWLAGGAALPFSHVVVDEAQDLSVAQVRFLAAVGRGRADALFLAGDIGQRIFHLPFSWARLGFDIRGRSHGLKVNYRTSHQIRAAADRLLPPALTDLDGIEEGRRGTISIFDGPDPRVLLAQDEAEEAERVAAFLRECLAQGVAPREIAVLVRGEGQLARARAAVKAAGLDPRAEDGVTIAGMHGAKGLEFRAVAVMACDEEVLPDPERLAAVGDVADLEAAYETERHLLYVACTRARDRLLVSGVGPGSEFLEDLAIASY</sequence>
<evidence type="ECO:0000259" key="10">
    <source>
        <dbReference type="PROSITE" id="PS51198"/>
    </source>
</evidence>
<dbReference type="Pfam" id="PF13328">
    <property type="entry name" value="HD_4"/>
    <property type="match status" value="1"/>
</dbReference>
<dbReference type="InterPro" id="IPR000212">
    <property type="entry name" value="DNA_helicase_UvrD/REP"/>
</dbReference>
<gene>
    <name evidence="11" type="ORF">ACFOD9_12120</name>
</gene>
<evidence type="ECO:0000256" key="8">
    <source>
        <dbReference type="ARBA" id="ARBA00048988"/>
    </source>
</evidence>
<comment type="catalytic activity">
    <reaction evidence="6">
        <text>Couples ATP hydrolysis with the unwinding of duplex DNA by translocating in the 3'-5' direction.</text>
        <dbReference type="EC" id="5.6.2.4"/>
    </reaction>
</comment>
<feature type="domain" description="UvrD-like helicase ATP-binding" evidence="10">
    <location>
        <begin position="369"/>
        <end position="647"/>
    </location>
</feature>
<keyword evidence="2 9" id="KW-0378">Hydrolase</keyword>
<dbReference type="Pfam" id="PF13361">
    <property type="entry name" value="UvrD_C"/>
    <property type="match status" value="1"/>
</dbReference>
<organism evidence="11 12">
    <name type="scientific">Novosphingobium bradum</name>
    <dbReference type="NCBI Taxonomy" id="1737444"/>
    <lineage>
        <taxon>Bacteria</taxon>
        <taxon>Pseudomonadati</taxon>
        <taxon>Pseudomonadota</taxon>
        <taxon>Alphaproteobacteria</taxon>
        <taxon>Sphingomonadales</taxon>
        <taxon>Sphingomonadaceae</taxon>
        <taxon>Novosphingobium</taxon>
    </lineage>
</organism>
<dbReference type="PANTHER" id="PTHR11070:SF45">
    <property type="entry name" value="DNA 3'-5' HELICASE"/>
    <property type="match status" value="1"/>
</dbReference>
<feature type="binding site" evidence="9">
    <location>
        <begin position="390"/>
        <end position="397"/>
    </location>
    <ligand>
        <name>ATP</name>
        <dbReference type="ChEBI" id="CHEBI:30616"/>
    </ligand>
</feature>
<dbReference type="PANTHER" id="PTHR11070">
    <property type="entry name" value="UVRD / RECB / PCRA DNA HELICASE FAMILY MEMBER"/>
    <property type="match status" value="1"/>
</dbReference>
<keyword evidence="11" id="KW-0540">Nuclease</keyword>
<keyword evidence="11" id="KW-0269">Exonuclease</keyword>
<evidence type="ECO:0000256" key="5">
    <source>
        <dbReference type="ARBA" id="ARBA00023235"/>
    </source>
</evidence>
<dbReference type="Pfam" id="PF00580">
    <property type="entry name" value="UvrD-helicase"/>
    <property type="match status" value="1"/>
</dbReference>
<dbReference type="PROSITE" id="PS51198">
    <property type="entry name" value="UVRD_HELICASE_ATP_BIND"/>
    <property type="match status" value="1"/>
</dbReference>
<keyword evidence="5" id="KW-0413">Isomerase</keyword>
<evidence type="ECO:0000256" key="3">
    <source>
        <dbReference type="ARBA" id="ARBA00022806"/>
    </source>
</evidence>
<dbReference type="InterPro" id="IPR014017">
    <property type="entry name" value="DNA_helicase_UvrD-like_C"/>
</dbReference>
<dbReference type="EC" id="5.6.2.4" evidence="7"/>
<dbReference type="RefSeq" id="WP_379510372.1">
    <property type="nucleotide sequence ID" value="NZ_JBHRTQ010000010.1"/>
</dbReference>
<dbReference type="InterPro" id="IPR014016">
    <property type="entry name" value="UvrD-like_ATP-bd"/>
</dbReference>